<keyword evidence="7" id="KW-0378">Hydrolase</keyword>
<reference evidence="9 10" key="1">
    <citation type="submission" date="2019-07" db="EMBL/GenBank/DDBJ databases">
        <title>Annotation for the trematode Paragonimus westermani.</title>
        <authorList>
            <person name="Choi Y.-J."/>
        </authorList>
    </citation>
    <scope>NUCLEOTIDE SEQUENCE [LARGE SCALE GENOMIC DNA]</scope>
    <source>
        <strain evidence="9">180907_Pwestermani</strain>
    </source>
</reference>
<evidence type="ECO:0000256" key="5">
    <source>
        <dbReference type="ARBA" id="ARBA00022723"/>
    </source>
</evidence>
<dbReference type="InterPro" id="IPR036397">
    <property type="entry name" value="RNaseH_sf"/>
</dbReference>
<dbReference type="Gene3D" id="3.30.420.10">
    <property type="entry name" value="Ribonuclease H-like superfamily/Ribonuclease H"/>
    <property type="match status" value="2"/>
</dbReference>
<gene>
    <name evidence="9" type="ORF">P879_11723</name>
</gene>
<dbReference type="OrthoDB" id="407198at2759"/>
<protein>
    <recommendedName>
        <fullName evidence="3">ribonuclease H</fullName>
        <ecNumber evidence="3">3.1.26.4</ecNumber>
    </recommendedName>
</protein>
<evidence type="ECO:0000256" key="2">
    <source>
        <dbReference type="ARBA" id="ARBA00005300"/>
    </source>
</evidence>
<dbReference type="EMBL" id="JTDF01021853">
    <property type="protein sequence ID" value="KAF8561299.1"/>
    <property type="molecule type" value="Genomic_DNA"/>
</dbReference>
<dbReference type="InterPro" id="IPR017067">
    <property type="entry name" value="RNase_H1_euk"/>
</dbReference>
<evidence type="ECO:0000256" key="3">
    <source>
        <dbReference type="ARBA" id="ARBA00012180"/>
    </source>
</evidence>
<dbReference type="InterPro" id="IPR012337">
    <property type="entry name" value="RNaseH-like_sf"/>
</dbReference>
<keyword evidence="4" id="KW-0540">Nuclease</keyword>
<dbReference type="Proteomes" id="UP000699462">
    <property type="component" value="Unassembled WGS sequence"/>
</dbReference>
<organism evidence="9 10">
    <name type="scientific">Paragonimus westermani</name>
    <dbReference type="NCBI Taxonomy" id="34504"/>
    <lineage>
        <taxon>Eukaryota</taxon>
        <taxon>Metazoa</taxon>
        <taxon>Spiralia</taxon>
        <taxon>Lophotrochozoa</taxon>
        <taxon>Platyhelminthes</taxon>
        <taxon>Trematoda</taxon>
        <taxon>Digenea</taxon>
        <taxon>Plagiorchiida</taxon>
        <taxon>Troglotremata</taxon>
        <taxon>Troglotrematidae</taxon>
        <taxon>Paragonimus</taxon>
    </lineage>
</organism>
<dbReference type="GO" id="GO:0000287">
    <property type="term" value="F:magnesium ion binding"/>
    <property type="evidence" value="ECO:0007669"/>
    <property type="project" value="InterPro"/>
</dbReference>
<dbReference type="AlphaFoldDB" id="A0A8T0D093"/>
<evidence type="ECO:0000313" key="10">
    <source>
        <dbReference type="Proteomes" id="UP000699462"/>
    </source>
</evidence>
<evidence type="ECO:0000259" key="8">
    <source>
        <dbReference type="PROSITE" id="PS50879"/>
    </source>
</evidence>
<dbReference type="PANTHER" id="PTHR10642">
    <property type="entry name" value="RIBONUCLEASE H1"/>
    <property type="match status" value="1"/>
</dbReference>
<keyword evidence="6" id="KW-0255">Endonuclease</keyword>
<keyword evidence="10" id="KW-1185">Reference proteome</keyword>
<comment type="caution">
    <text evidence="9">The sequence shown here is derived from an EMBL/GenBank/DDBJ whole genome shotgun (WGS) entry which is preliminary data.</text>
</comment>
<accession>A0A8T0D093</accession>
<keyword evidence="5" id="KW-0479">Metal-binding</keyword>
<evidence type="ECO:0000256" key="1">
    <source>
        <dbReference type="ARBA" id="ARBA00000077"/>
    </source>
</evidence>
<evidence type="ECO:0000256" key="4">
    <source>
        <dbReference type="ARBA" id="ARBA00022722"/>
    </source>
</evidence>
<dbReference type="PROSITE" id="PS50879">
    <property type="entry name" value="RNASE_H_1"/>
    <property type="match status" value="1"/>
</dbReference>
<dbReference type="CDD" id="cd09280">
    <property type="entry name" value="RNase_HI_eukaryote_like"/>
    <property type="match status" value="1"/>
</dbReference>
<dbReference type="PIRSF" id="PIRSF036852">
    <property type="entry name" value="Ribonuclease_H1_euk"/>
    <property type="match status" value="1"/>
</dbReference>
<evidence type="ECO:0000256" key="6">
    <source>
        <dbReference type="ARBA" id="ARBA00022759"/>
    </source>
</evidence>
<dbReference type="GO" id="GO:0043137">
    <property type="term" value="P:DNA replication, removal of RNA primer"/>
    <property type="evidence" value="ECO:0007669"/>
    <property type="project" value="TreeGrafter"/>
</dbReference>
<comment type="catalytic activity">
    <reaction evidence="1">
        <text>Endonucleolytic cleavage to 5'-phosphomonoester.</text>
        <dbReference type="EC" id="3.1.26.4"/>
    </reaction>
</comment>
<feature type="non-terminal residue" evidence="9">
    <location>
        <position position="248"/>
    </location>
</feature>
<evidence type="ECO:0000256" key="7">
    <source>
        <dbReference type="ARBA" id="ARBA00022801"/>
    </source>
</evidence>
<dbReference type="Pfam" id="PF00075">
    <property type="entry name" value="RNase_H"/>
    <property type="match status" value="2"/>
</dbReference>
<proteinExistence type="inferred from homology"/>
<sequence length="248" mass="27280">TKSTCSFIPSDSNISDPPVVYTDGACVGPSTLRQAGYGVYWGPADPRNVSERLSGEQTSNRAEIEHSKGSIEKSFRWLMLMALNGWMMSIRRDGMYCDPHTCKLVVEDWQRSVPTPFVDGGMLELMDCFVHVGGCMDAGRSAAITAARQAKEAGIPRIVIATDSKFTQQCATEWGPVWEKNGWKLCDGKPVKLRRPVERLLKAIRDSGVEVSWHYVPGHSGIEGNEEADRLANQGAKKPLPVHVSCVT</sequence>
<dbReference type="SUPFAM" id="SSF53098">
    <property type="entry name" value="Ribonuclease H-like"/>
    <property type="match status" value="2"/>
</dbReference>
<dbReference type="EC" id="3.1.26.4" evidence="3"/>
<evidence type="ECO:0000313" key="9">
    <source>
        <dbReference type="EMBL" id="KAF8561299.1"/>
    </source>
</evidence>
<comment type="similarity">
    <text evidence="2">Belongs to the RNase H family.</text>
</comment>
<name>A0A8T0D093_9TREM</name>
<dbReference type="PANTHER" id="PTHR10642:SF26">
    <property type="entry name" value="RIBONUCLEASE H1"/>
    <property type="match status" value="1"/>
</dbReference>
<dbReference type="InterPro" id="IPR050092">
    <property type="entry name" value="RNase_H"/>
</dbReference>
<feature type="domain" description="RNase H type-1" evidence="8">
    <location>
        <begin position="14"/>
        <end position="237"/>
    </location>
</feature>
<dbReference type="InterPro" id="IPR002156">
    <property type="entry name" value="RNaseH_domain"/>
</dbReference>
<dbReference type="GO" id="GO:0004523">
    <property type="term" value="F:RNA-DNA hybrid ribonuclease activity"/>
    <property type="evidence" value="ECO:0007669"/>
    <property type="project" value="UniProtKB-EC"/>
</dbReference>
<dbReference type="GO" id="GO:0003676">
    <property type="term" value="F:nucleic acid binding"/>
    <property type="evidence" value="ECO:0007669"/>
    <property type="project" value="InterPro"/>
</dbReference>